<evidence type="ECO:0000313" key="4">
    <source>
        <dbReference type="Proteomes" id="UP000193240"/>
    </source>
</evidence>
<sequence>MSSLASSTGREAVPTEPSQATNTSLTQLDRLSEYIALAKQNTTVVLALAYLIILIAALIEDPPTHLLSGYALSAALVGVLCAGSGIWAVLKLEEGEEADVLRWGLNLEDVWGKVWRWVIDHSRESTVQRRALDERESTGLSSARVQDRAVRFKLEGESTMANSPDGGDASKTPGTPSPHPQSSP</sequence>
<proteinExistence type="predicted"/>
<gene>
    <name evidence="3" type="ORF">B5807_04427</name>
</gene>
<keyword evidence="2" id="KW-1133">Transmembrane helix</keyword>
<feature type="region of interest" description="Disordered" evidence="1">
    <location>
        <begin position="154"/>
        <end position="184"/>
    </location>
</feature>
<protein>
    <submittedName>
        <fullName evidence="3">Uncharacterized protein</fullName>
    </submittedName>
</protein>
<dbReference type="Proteomes" id="UP000193240">
    <property type="component" value="Unassembled WGS sequence"/>
</dbReference>
<name>A0A1Y2M4Z3_EPING</name>
<organism evidence="3 4">
    <name type="scientific">Epicoccum nigrum</name>
    <name type="common">Soil fungus</name>
    <name type="synonym">Epicoccum purpurascens</name>
    <dbReference type="NCBI Taxonomy" id="105696"/>
    <lineage>
        <taxon>Eukaryota</taxon>
        <taxon>Fungi</taxon>
        <taxon>Dikarya</taxon>
        <taxon>Ascomycota</taxon>
        <taxon>Pezizomycotina</taxon>
        <taxon>Dothideomycetes</taxon>
        <taxon>Pleosporomycetidae</taxon>
        <taxon>Pleosporales</taxon>
        <taxon>Pleosporineae</taxon>
        <taxon>Didymellaceae</taxon>
        <taxon>Epicoccum</taxon>
    </lineage>
</organism>
<feature type="transmembrane region" description="Helical" evidence="2">
    <location>
        <begin position="42"/>
        <end position="59"/>
    </location>
</feature>
<keyword evidence="4" id="KW-1185">Reference proteome</keyword>
<evidence type="ECO:0000256" key="2">
    <source>
        <dbReference type="SAM" id="Phobius"/>
    </source>
</evidence>
<dbReference type="EMBL" id="KZ107841">
    <property type="protein sequence ID" value="OSS51133.1"/>
    <property type="molecule type" value="Genomic_DNA"/>
</dbReference>
<dbReference type="InParanoid" id="A0A1Y2M4Z3"/>
<keyword evidence="2" id="KW-0812">Transmembrane</keyword>
<feature type="transmembrane region" description="Helical" evidence="2">
    <location>
        <begin position="71"/>
        <end position="90"/>
    </location>
</feature>
<dbReference type="AlphaFoldDB" id="A0A1Y2M4Z3"/>
<evidence type="ECO:0000313" key="3">
    <source>
        <dbReference type="EMBL" id="OSS51133.1"/>
    </source>
</evidence>
<keyword evidence="2" id="KW-0472">Membrane</keyword>
<evidence type="ECO:0000256" key="1">
    <source>
        <dbReference type="SAM" id="MobiDB-lite"/>
    </source>
</evidence>
<accession>A0A1Y2M4Z3</accession>
<feature type="compositionally biased region" description="Pro residues" evidence="1">
    <location>
        <begin position="175"/>
        <end position="184"/>
    </location>
</feature>
<reference evidence="3 4" key="1">
    <citation type="journal article" date="2017" name="Genome Announc.">
        <title>Genome sequence of the saprophytic ascomycete Epicoccum nigrum ICMP 19927 strain isolated from New Zealand.</title>
        <authorList>
            <person name="Fokin M."/>
            <person name="Fleetwood D."/>
            <person name="Weir B.S."/>
            <person name="Villas-Boas S.G."/>
        </authorList>
    </citation>
    <scope>NUCLEOTIDE SEQUENCE [LARGE SCALE GENOMIC DNA]</scope>
    <source>
        <strain evidence="3 4">ICMP 19927</strain>
    </source>
</reference>
<feature type="region of interest" description="Disordered" evidence="1">
    <location>
        <begin position="1"/>
        <end position="21"/>
    </location>
</feature>